<dbReference type="Pfam" id="PF07735">
    <property type="entry name" value="FBA_2"/>
    <property type="match status" value="1"/>
</dbReference>
<evidence type="ECO:0000313" key="3">
    <source>
        <dbReference type="WBParaSite" id="Csp11.Scaffold630.g22175.t1"/>
    </source>
</evidence>
<dbReference type="WBParaSite" id="Csp11.Scaffold630.g22175.t1">
    <property type="protein sequence ID" value="Csp11.Scaffold630.g22175.t1"/>
    <property type="gene ID" value="Csp11.Scaffold630.g22175"/>
</dbReference>
<reference evidence="3" key="1">
    <citation type="submission" date="2016-11" db="UniProtKB">
        <authorList>
            <consortium name="WormBaseParasite"/>
        </authorList>
    </citation>
    <scope>IDENTIFICATION</scope>
</reference>
<feature type="domain" description="Sdz-33 F-box" evidence="1">
    <location>
        <begin position="7"/>
        <end position="54"/>
    </location>
</feature>
<proteinExistence type="predicted"/>
<protein>
    <submittedName>
        <fullName evidence="3">FBA_2 domain-containing protein</fullName>
    </submittedName>
</protein>
<name>A0A1I7V412_9PELO</name>
<organism evidence="2 3">
    <name type="scientific">Caenorhabditis tropicalis</name>
    <dbReference type="NCBI Taxonomy" id="1561998"/>
    <lineage>
        <taxon>Eukaryota</taxon>
        <taxon>Metazoa</taxon>
        <taxon>Ecdysozoa</taxon>
        <taxon>Nematoda</taxon>
        <taxon>Chromadorea</taxon>
        <taxon>Rhabditida</taxon>
        <taxon>Rhabditina</taxon>
        <taxon>Rhabditomorpha</taxon>
        <taxon>Rhabditoidea</taxon>
        <taxon>Rhabditidae</taxon>
        <taxon>Peloderinae</taxon>
        <taxon>Caenorhabditis</taxon>
    </lineage>
</organism>
<dbReference type="Proteomes" id="UP000095282">
    <property type="component" value="Unplaced"/>
</dbReference>
<dbReference type="AlphaFoldDB" id="A0A1I7V412"/>
<evidence type="ECO:0000259" key="1">
    <source>
        <dbReference type="Pfam" id="PF07735"/>
    </source>
</evidence>
<dbReference type="InterPro" id="IPR012885">
    <property type="entry name" value="F-box_Sdz-33"/>
</dbReference>
<sequence length="132" mass="15630">MFACLIGKWITMETVMRIDCEEITLCETKFTGEELNRFLKHWINGGSPRLKTFYAAVGTDSTFQLFDGIENTRIEEDKDYQAKHGKYKLTFMRWYQIKRNDGVTAAVEFAFNFSRNRYFLQFVIWPDEHGNT</sequence>
<dbReference type="PANTHER" id="PTHR21503">
    <property type="entry name" value="F-BOX-CONTAINING HYPOTHETICAL PROTEIN C.ELEGANS"/>
    <property type="match status" value="1"/>
</dbReference>
<accession>A0A1I7V412</accession>
<evidence type="ECO:0000313" key="2">
    <source>
        <dbReference type="Proteomes" id="UP000095282"/>
    </source>
</evidence>
<dbReference type="PANTHER" id="PTHR21503:SF8">
    <property type="entry name" value="F-BOX ASSOCIATED DOMAIN-CONTAINING PROTEIN-RELATED"/>
    <property type="match status" value="1"/>
</dbReference>
<keyword evidence="2" id="KW-1185">Reference proteome</keyword>